<evidence type="ECO:0000313" key="1">
    <source>
        <dbReference type="EMBL" id="BBG24000.1"/>
    </source>
</evidence>
<dbReference type="EMBL" id="AP018929">
    <property type="protein sequence ID" value="BBG24000.1"/>
    <property type="molecule type" value="Genomic_DNA"/>
</dbReference>
<accession>A0A510DVC6</accession>
<gene>
    <name evidence="1" type="ORF">IC006_1301</name>
    <name evidence="2" type="ORF">IC007_1276</name>
</gene>
<dbReference type="KEGG" id="step:IC006_1301"/>
<dbReference type="InterPro" id="IPR010033">
    <property type="entry name" value="HAD_SF_ppase_IIIC"/>
</dbReference>
<organism evidence="2 4">
    <name type="scientific">Sulfuracidifex tepidarius</name>
    <dbReference type="NCBI Taxonomy" id="1294262"/>
    <lineage>
        <taxon>Archaea</taxon>
        <taxon>Thermoproteota</taxon>
        <taxon>Thermoprotei</taxon>
        <taxon>Sulfolobales</taxon>
        <taxon>Sulfolobaceae</taxon>
        <taxon>Sulfuracidifex</taxon>
    </lineage>
</organism>
<dbReference type="NCBIfam" id="TIGR01681">
    <property type="entry name" value="HAD-SF-IIIC"/>
    <property type="match status" value="1"/>
</dbReference>
<dbReference type="Pfam" id="PF12689">
    <property type="entry name" value="Acid_PPase"/>
    <property type="match status" value="1"/>
</dbReference>
<dbReference type="InterPro" id="IPR010036">
    <property type="entry name" value="MDP_1_eu_arc"/>
</dbReference>
<evidence type="ECO:0000313" key="4">
    <source>
        <dbReference type="Proteomes" id="UP000325030"/>
    </source>
</evidence>
<evidence type="ECO:0000313" key="2">
    <source>
        <dbReference type="EMBL" id="BBG26755.1"/>
    </source>
</evidence>
<dbReference type="Proteomes" id="UP000325030">
    <property type="component" value="Chromosome"/>
</dbReference>
<dbReference type="InterPro" id="IPR023214">
    <property type="entry name" value="HAD_sf"/>
</dbReference>
<name>A0A510E2M0_9CREN</name>
<evidence type="ECO:0000313" key="3">
    <source>
        <dbReference type="Proteomes" id="UP000322983"/>
    </source>
</evidence>
<dbReference type="AlphaFoldDB" id="A0A510E2M0"/>
<sequence length="163" mass="19475">MAKVVVFDADKTLWDHYNISEFVEPLKRISTDEVEDSTGNKLKLFPHVRSSLQELKRRGFITGMATWNLPEKTSQVLRTLELQDFFDVIISRPFPYKFIMLGDILIELRRRGLNVRREEVVFVDDRRIHFGNVWLYLPGIQCMEMWHDIQDHMDMFKILEQED</sequence>
<dbReference type="SUPFAM" id="SSF56784">
    <property type="entry name" value="HAD-like"/>
    <property type="match status" value="1"/>
</dbReference>
<protein>
    <submittedName>
        <fullName evidence="2">Phosphoglycolate phosphatase</fullName>
    </submittedName>
</protein>
<dbReference type="OrthoDB" id="27736at2157"/>
<accession>A0A510E2M0</accession>
<dbReference type="RefSeq" id="WP_054845648.1">
    <property type="nucleotide sequence ID" value="NZ_AP018929.1"/>
</dbReference>
<reference evidence="4" key="1">
    <citation type="submission" date="2018-09" db="EMBL/GenBank/DDBJ databases">
        <title>Complete Genome Sequencing of Sulfolobus sp. JCM 16834.</title>
        <authorList>
            <person name="Kato S."/>
            <person name="Itoh T."/>
            <person name="Ohkuma M."/>
        </authorList>
    </citation>
    <scope>NUCLEOTIDE SEQUENCE [LARGE SCALE GENOMIC DNA]</scope>
    <source>
        <strain evidence="4">IC-007</strain>
    </source>
</reference>
<proteinExistence type="predicted"/>
<dbReference type="EMBL" id="AP018930">
    <property type="protein sequence ID" value="BBG26755.1"/>
    <property type="molecule type" value="Genomic_DNA"/>
</dbReference>
<dbReference type="STRING" id="1294262.GCA_001316085_01269"/>
<dbReference type="GO" id="GO:0003993">
    <property type="term" value="F:acid phosphatase activity"/>
    <property type="evidence" value="ECO:0007669"/>
    <property type="project" value="TreeGrafter"/>
</dbReference>
<dbReference type="Proteomes" id="UP000322983">
    <property type="component" value="Chromosome"/>
</dbReference>
<reference evidence="2 3" key="2">
    <citation type="journal article" date="2020" name="Int. J. Syst. Evol. Microbiol.">
        <title>Sulfuracidifex tepidarius gen. nov., sp. nov. and transfer of Sulfolobus metallicus Huber and Stetter 1992 to the genus Sulfuracidifex as Sulfuracidifex metallicus comb. nov.</title>
        <authorList>
            <person name="Itoh T."/>
            <person name="Miura T."/>
            <person name="Sakai H.D."/>
            <person name="Kato S."/>
            <person name="Ohkuma M."/>
            <person name="Takashina T."/>
        </authorList>
    </citation>
    <scope>NUCLEOTIDE SEQUENCE</scope>
    <source>
        <strain evidence="1 3">IC-006</strain>
        <strain evidence="2">IC-007</strain>
    </source>
</reference>
<dbReference type="InterPro" id="IPR036412">
    <property type="entry name" value="HAD-like_sf"/>
</dbReference>
<dbReference type="GeneID" id="41717619"/>
<dbReference type="PANTHER" id="PTHR17901:SF14">
    <property type="entry name" value="MAGNESIUM-DEPENDENT PHOSPHATASE 1"/>
    <property type="match status" value="1"/>
</dbReference>
<dbReference type="NCBIfam" id="TIGR01685">
    <property type="entry name" value="MDP-1"/>
    <property type="match status" value="1"/>
</dbReference>
<dbReference type="Gene3D" id="3.40.50.1000">
    <property type="entry name" value="HAD superfamily/HAD-like"/>
    <property type="match status" value="1"/>
</dbReference>
<dbReference type="PANTHER" id="PTHR17901">
    <property type="entry name" value="MAGNESIUM-DEPENDENT PHOSPHATASE 1 MDP1"/>
    <property type="match status" value="1"/>
</dbReference>
<keyword evidence="3" id="KW-1185">Reference proteome</keyword>